<sequence length="297" mass="34375">MSLIQNNLITVNNAVKDLNARDNTSTDTNSSTFKERTARGRFLPCRPQGWQKNAEHRKKIDKALENEDLKKKIDTAILKTSTVNKNIVDDKLLSEIILKSVNVSLISCVLENNNQHSRSYLRDSWIFDTSVKHHVCNNQSRFLTFKKTDDQIYTRDFMIMMEEYDSVYTYIINETGKEFKIILKNAAYILNVHTNIIAWKPCYHIEEVFEELLIAKYENKSDEMSALVNNNVMRASRESKTSSADHTTWHKRLEHPFMAAVKKLAVDATGVSITDENGYESSREIRVREVSDCGWHM</sequence>
<reference evidence="1 2" key="1">
    <citation type="submission" date="2015-07" db="EMBL/GenBank/DDBJ databases">
        <title>Emmonsia species relationships and genome sequence.</title>
        <authorList>
            <consortium name="The Broad Institute Genomics Platform"/>
            <person name="Cuomo C.A."/>
            <person name="Munoz J.F."/>
            <person name="Imamovic A."/>
            <person name="Priest M.E."/>
            <person name="Young S."/>
            <person name="Clay O.K."/>
            <person name="McEwen J.G."/>
        </authorList>
    </citation>
    <scope>NUCLEOTIDE SEQUENCE [LARGE SCALE GENOMIC DNA]</scope>
    <source>
        <strain evidence="1 2">UAMH 9510</strain>
    </source>
</reference>
<proteinExistence type="predicted"/>
<keyword evidence="2" id="KW-1185">Reference proteome</keyword>
<dbReference type="EMBL" id="LGRN01000290">
    <property type="protein sequence ID" value="OJD13544.1"/>
    <property type="molecule type" value="Genomic_DNA"/>
</dbReference>
<dbReference type="VEuPathDB" id="FungiDB:AJ78_06004"/>
<accession>A0A1J9PAK0</accession>
<dbReference type="Proteomes" id="UP000182235">
    <property type="component" value="Unassembled WGS sequence"/>
</dbReference>
<organism evidence="1 2">
    <name type="scientific">Emergomyces pasteurianus Ep9510</name>
    <dbReference type="NCBI Taxonomy" id="1447872"/>
    <lineage>
        <taxon>Eukaryota</taxon>
        <taxon>Fungi</taxon>
        <taxon>Dikarya</taxon>
        <taxon>Ascomycota</taxon>
        <taxon>Pezizomycotina</taxon>
        <taxon>Eurotiomycetes</taxon>
        <taxon>Eurotiomycetidae</taxon>
        <taxon>Onygenales</taxon>
        <taxon>Ajellomycetaceae</taxon>
        <taxon>Emergomyces</taxon>
    </lineage>
</organism>
<protein>
    <recommendedName>
        <fullName evidence="3">GAG-pre-integrase domain-containing protein</fullName>
    </recommendedName>
</protein>
<evidence type="ECO:0000313" key="1">
    <source>
        <dbReference type="EMBL" id="OJD13544.1"/>
    </source>
</evidence>
<gene>
    <name evidence="1" type="ORF">AJ78_06004</name>
</gene>
<comment type="caution">
    <text evidence="1">The sequence shown here is derived from an EMBL/GenBank/DDBJ whole genome shotgun (WGS) entry which is preliminary data.</text>
</comment>
<dbReference type="OrthoDB" id="2663223at2759"/>
<evidence type="ECO:0008006" key="3">
    <source>
        <dbReference type="Google" id="ProtNLM"/>
    </source>
</evidence>
<name>A0A1J9PAK0_9EURO</name>
<dbReference type="AlphaFoldDB" id="A0A1J9PAK0"/>
<evidence type="ECO:0000313" key="2">
    <source>
        <dbReference type="Proteomes" id="UP000182235"/>
    </source>
</evidence>